<evidence type="ECO:0000313" key="3">
    <source>
        <dbReference type="Proteomes" id="UP000295375"/>
    </source>
</evidence>
<dbReference type="EMBL" id="SNYM01000007">
    <property type="protein sequence ID" value="TDQ48438.1"/>
    <property type="molecule type" value="Genomic_DNA"/>
</dbReference>
<keyword evidence="3" id="KW-1185">Reference proteome</keyword>
<dbReference type="PANTHER" id="PTHR43233">
    <property type="entry name" value="FAMILY N-ACETYLTRANSFERASE, PUTATIVE (AFU_ORTHOLOGUE AFUA_6G03350)-RELATED"/>
    <property type="match status" value="1"/>
</dbReference>
<dbReference type="Gene3D" id="3.40.630.30">
    <property type="match status" value="1"/>
</dbReference>
<dbReference type="CDD" id="cd04301">
    <property type="entry name" value="NAT_SF"/>
    <property type="match status" value="1"/>
</dbReference>
<gene>
    <name evidence="2" type="ORF">EV696_107175</name>
</gene>
<accession>A0A4R6UMV1</accession>
<protein>
    <submittedName>
        <fullName evidence="2">Acetyltransferase (GNAT) family protein</fullName>
    </submittedName>
</protein>
<dbReference type="PANTHER" id="PTHR43233:SF1">
    <property type="entry name" value="FAMILY N-ACETYLTRANSFERASE, PUTATIVE (AFU_ORTHOLOGUE AFUA_6G03350)-RELATED"/>
    <property type="match status" value="1"/>
</dbReference>
<dbReference type="Pfam" id="PF00583">
    <property type="entry name" value="Acetyltransf_1"/>
    <property type="match status" value="1"/>
</dbReference>
<proteinExistence type="predicted"/>
<evidence type="ECO:0000259" key="1">
    <source>
        <dbReference type="PROSITE" id="PS51186"/>
    </source>
</evidence>
<evidence type="ECO:0000313" key="2">
    <source>
        <dbReference type="EMBL" id="TDQ48438.1"/>
    </source>
</evidence>
<keyword evidence="2" id="KW-0808">Transferase</keyword>
<dbReference type="PROSITE" id="PS51186">
    <property type="entry name" value="GNAT"/>
    <property type="match status" value="1"/>
</dbReference>
<dbReference type="AlphaFoldDB" id="A0A4R6UMV1"/>
<dbReference type="SUPFAM" id="SSF55729">
    <property type="entry name" value="Acyl-CoA N-acyltransferases (Nat)"/>
    <property type="match status" value="1"/>
</dbReference>
<dbReference type="InterPro" id="IPR000182">
    <property type="entry name" value="GNAT_dom"/>
</dbReference>
<sequence>MVPGFRISSKLEEMDMAVIHGYLSQSYWAKDIPLATLQRALQNSLCFGVFTDSGEQVGFARMITDRATFAYLADVFILDAYRGKGLSKWLMQTLTEHPDLQGLRRSVLATRDAHGLYRQFGYTALNKPETFMECWQPDVYQAR</sequence>
<dbReference type="InterPro" id="IPR016181">
    <property type="entry name" value="Acyl_CoA_acyltransferase"/>
</dbReference>
<name>A0A4R6UMV1_9GAMM</name>
<dbReference type="Proteomes" id="UP000295375">
    <property type="component" value="Unassembled WGS sequence"/>
</dbReference>
<dbReference type="GO" id="GO:0016747">
    <property type="term" value="F:acyltransferase activity, transferring groups other than amino-acyl groups"/>
    <property type="evidence" value="ECO:0007669"/>
    <property type="project" value="InterPro"/>
</dbReference>
<organism evidence="2 3">
    <name type="scientific">Permianibacter aggregans</name>
    <dbReference type="NCBI Taxonomy" id="1510150"/>
    <lineage>
        <taxon>Bacteria</taxon>
        <taxon>Pseudomonadati</taxon>
        <taxon>Pseudomonadota</taxon>
        <taxon>Gammaproteobacteria</taxon>
        <taxon>Pseudomonadales</taxon>
        <taxon>Pseudomonadaceae</taxon>
        <taxon>Permianibacter</taxon>
    </lineage>
</organism>
<feature type="domain" description="N-acetyltransferase" evidence="1">
    <location>
        <begin position="6"/>
        <end position="137"/>
    </location>
</feature>
<reference evidence="2 3" key="1">
    <citation type="submission" date="2019-03" db="EMBL/GenBank/DDBJ databases">
        <title>Genomic Encyclopedia of Type Strains, Phase IV (KMG-IV): sequencing the most valuable type-strain genomes for metagenomic binning, comparative biology and taxonomic classification.</title>
        <authorList>
            <person name="Goeker M."/>
        </authorList>
    </citation>
    <scope>NUCLEOTIDE SEQUENCE [LARGE SCALE GENOMIC DNA]</scope>
    <source>
        <strain evidence="2 3">DSM 103792</strain>
    </source>
</reference>
<dbReference type="InterPro" id="IPR053144">
    <property type="entry name" value="Acetyltransferase_Butenolide"/>
</dbReference>
<comment type="caution">
    <text evidence="2">The sequence shown here is derived from an EMBL/GenBank/DDBJ whole genome shotgun (WGS) entry which is preliminary data.</text>
</comment>